<reference evidence="2" key="2">
    <citation type="submission" date="2021-09" db="EMBL/GenBank/DDBJ databases">
        <authorList>
            <person name="Jia N."/>
            <person name="Wang J."/>
            <person name="Shi W."/>
            <person name="Du L."/>
            <person name="Sun Y."/>
            <person name="Zhan W."/>
            <person name="Jiang J."/>
            <person name="Wang Q."/>
            <person name="Zhang B."/>
            <person name="Ji P."/>
            <person name="Sakyi L.B."/>
            <person name="Cui X."/>
            <person name="Yuan T."/>
            <person name="Jiang B."/>
            <person name="Yang W."/>
            <person name="Lam T.T.-Y."/>
            <person name="Chang Q."/>
            <person name="Ding S."/>
            <person name="Wang X."/>
            <person name="Zhu J."/>
            <person name="Ruan X."/>
            <person name="Zhao L."/>
            <person name="Wei J."/>
            <person name="Que T."/>
            <person name="Du C."/>
            <person name="Cheng J."/>
            <person name="Dai P."/>
            <person name="Han X."/>
            <person name="Huang E."/>
            <person name="Gao Y."/>
            <person name="Liu J."/>
            <person name="Shao H."/>
            <person name="Ye R."/>
            <person name="Li L."/>
            <person name="Wei W."/>
            <person name="Wang X."/>
            <person name="Wang C."/>
            <person name="Huo Q."/>
            <person name="Li W."/>
            <person name="Guo W."/>
            <person name="Chen H."/>
            <person name="Chen S."/>
            <person name="Zhou L."/>
            <person name="Zhou L."/>
            <person name="Ni X."/>
            <person name="Tian J."/>
            <person name="Zhou Y."/>
            <person name="Sheng Y."/>
            <person name="Liu T."/>
            <person name="Pan Y."/>
            <person name="Xia L."/>
            <person name="Li J."/>
            <person name="Zhao F."/>
            <person name="Cao W."/>
        </authorList>
    </citation>
    <scope>NUCLEOTIDE SEQUENCE</scope>
    <source>
        <strain evidence="2">Rmic-2018</strain>
        <tissue evidence="2">Larvae</tissue>
    </source>
</reference>
<dbReference type="AlphaFoldDB" id="A0A9J6EMT4"/>
<evidence type="ECO:0000313" key="2">
    <source>
        <dbReference type="EMBL" id="KAH8035698.1"/>
    </source>
</evidence>
<dbReference type="Proteomes" id="UP000821866">
    <property type="component" value="Chromosome 11"/>
</dbReference>
<accession>A0A9J6EMT4</accession>
<evidence type="ECO:0000256" key="1">
    <source>
        <dbReference type="SAM" id="MobiDB-lite"/>
    </source>
</evidence>
<feature type="compositionally biased region" description="Basic and acidic residues" evidence="1">
    <location>
        <begin position="70"/>
        <end position="80"/>
    </location>
</feature>
<protein>
    <submittedName>
        <fullName evidence="2">Uncharacterized protein</fullName>
    </submittedName>
</protein>
<feature type="region of interest" description="Disordered" evidence="1">
    <location>
        <begin position="62"/>
        <end position="113"/>
    </location>
</feature>
<reference evidence="2" key="1">
    <citation type="journal article" date="2020" name="Cell">
        <title>Large-Scale Comparative Analyses of Tick Genomes Elucidate Their Genetic Diversity and Vector Capacities.</title>
        <authorList>
            <consortium name="Tick Genome and Microbiome Consortium (TIGMIC)"/>
            <person name="Jia N."/>
            <person name="Wang J."/>
            <person name="Shi W."/>
            <person name="Du L."/>
            <person name="Sun Y."/>
            <person name="Zhan W."/>
            <person name="Jiang J.F."/>
            <person name="Wang Q."/>
            <person name="Zhang B."/>
            <person name="Ji P."/>
            <person name="Bell-Sakyi L."/>
            <person name="Cui X.M."/>
            <person name="Yuan T.T."/>
            <person name="Jiang B.G."/>
            <person name="Yang W.F."/>
            <person name="Lam T.T."/>
            <person name="Chang Q.C."/>
            <person name="Ding S.J."/>
            <person name="Wang X.J."/>
            <person name="Zhu J.G."/>
            <person name="Ruan X.D."/>
            <person name="Zhao L."/>
            <person name="Wei J.T."/>
            <person name="Ye R.Z."/>
            <person name="Que T.C."/>
            <person name="Du C.H."/>
            <person name="Zhou Y.H."/>
            <person name="Cheng J.X."/>
            <person name="Dai P.F."/>
            <person name="Guo W.B."/>
            <person name="Han X.H."/>
            <person name="Huang E.J."/>
            <person name="Li L.F."/>
            <person name="Wei W."/>
            <person name="Gao Y.C."/>
            <person name="Liu J.Z."/>
            <person name="Shao H.Z."/>
            <person name="Wang X."/>
            <person name="Wang C.C."/>
            <person name="Yang T.C."/>
            <person name="Huo Q.B."/>
            <person name="Li W."/>
            <person name="Chen H.Y."/>
            <person name="Chen S.E."/>
            <person name="Zhou L.G."/>
            <person name="Ni X.B."/>
            <person name="Tian J.H."/>
            <person name="Sheng Y."/>
            <person name="Liu T."/>
            <person name="Pan Y.S."/>
            <person name="Xia L.Y."/>
            <person name="Li J."/>
            <person name="Zhao F."/>
            <person name="Cao W.C."/>
        </authorList>
    </citation>
    <scope>NUCLEOTIDE SEQUENCE</scope>
    <source>
        <strain evidence="2">Rmic-2018</strain>
    </source>
</reference>
<gene>
    <name evidence="2" type="ORF">HPB51_007942</name>
</gene>
<evidence type="ECO:0000313" key="3">
    <source>
        <dbReference type="Proteomes" id="UP000821866"/>
    </source>
</evidence>
<comment type="caution">
    <text evidence="2">The sequence shown here is derived from an EMBL/GenBank/DDBJ whole genome shotgun (WGS) entry which is preliminary data.</text>
</comment>
<proteinExistence type="predicted"/>
<dbReference type="EMBL" id="JABSTU010000003">
    <property type="protein sequence ID" value="KAH8035698.1"/>
    <property type="molecule type" value="Genomic_DNA"/>
</dbReference>
<organism evidence="2 3">
    <name type="scientific">Rhipicephalus microplus</name>
    <name type="common">Cattle tick</name>
    <name type="synonym">Boophilus microplus</name>
    <dbReference type="NCBI Taxonomy" id="6941"/>
    <lineage>
        <taxon>Eukaryota</taxon>
        <taxon>Metazoa</taxon>
        <taxon>Ecdysozoa</taxon>
        <taxon>Arthropoda</taxon>
        <taxon>Chelicerata</taxon>
        <taxon>Arachnida</taxon>
        <taxon>Acari</taxon>
        <taxon>Parasitiformes</taxon>
        <taxon>Ixodida</taxon>
        <taxon>Ixodoidea</taxon>
        <taxon>Ixodidae</taxon>
        <taxon>Rhipicephalinae</taxon>
        <taxon>Rhipicephalus</taxon>
        <taxon>Boophilus</taxon>
    </lineage>
</organism>
<sequence length="207" mass="22924">MGRARGPEFQGWAILRWASGPSKNPEPYLLLPRLRALPPVPLRGDRARERARGRAKALTLCADGHTQGSAHEHAQAEGAHRGAGPLGASSRHQLPRSGPPGLHAARPRTELRHRTDGLRTMSSTWRPHRLRQKTVRYCLTISRSTPYVKCSSSVSVLTGRNMKLRCTDLLCALADGTKLRPYITLKRKRLPKIPLPADVVVRAHENA</sequence>
<name>A0A9J6EMT4_RHIMP</name>
<keyword evidence="3" id="KW-1185">Reference proteome</keyword>